<dbReference type="Proteomes" id="UP000245391">
    <property type="component" value="Unassembled WGS sequence"/>
</dbReference>
<evidence type="ECO:0000313" key="2">
    <source>
        <dbReference type="EMBL" id="PWS32881.1"/>
    </source>
</evidence>
<organism evidence="2 3">
    <name type="scientific">Pedobacter paludis</name>
    <dbReference type="NCBI Taxonomy" id="2203212"/>
    <lineage>
        <taxon>Bacteria</taxon>
        <taxon>Pseudomonadati</taxon>
        <taxon>Bacteroidota</taxon>
        <taxon>Sphingobacteriia</taxon>
        <taxon>Sphingobacteriales</taxon>
        <taxon>Sphingobacteriaceae</taxon>
        <taxon>Pedobacter</taxon>
    </lineage>
</organism>
<dbReference type="EMBL" id="QGNY01000002">
    <property type="protein sequence ID" value="PWS32881.1"/>
    <property type="molecule type" value="Genomic_DNA"/>
</dbReference>
<keyword evidence="3" id="KW-1185">Reference proteome</keyword>
<protein>
    <recommendedName>
        <fullName evidence="4">Type IX secretion system membrane protein PorP/SprF</fullName>
    </recommendedName>
</protein>
<evidence type="ECO:0000313" key="3">
    <source>
        <dbReference type="Proteomes" id="UP000245391"/>
    </source>
</evidence>
<dbReference type="Pfam" id="PF11751">
    <property type="entry name" value="PorP_SprF"/>
    <property type="match status" value="1"/>
</dbReference>
<proteinExistence type="predicted"/>
<dbReference type="NCBIfam" id="TIGR03519">
    <property type="entry name" value="T9SS_PorP_fam"/>
    <property type="match status" value="1"/>
</dbReference>
<accession>A0A317F123</accession>
<reference evidence="3" key="1">
    <citation type="submission" date="2018-05" db="EMBL/GenBank/DDBJ databases">
        <title>Pedobacter paludis sp. nov., isolated from wetland soil.</title>
        <authorList>
            <person name="Zhang Y."/>
        </authorList>
    </citation>
    <scope>NUCLEOTIDE SEQUENCE [LARGE SCALE GENOMIC DNA]</scope>
    <source>
        <strain evidence="3">R-8</strain>
    </source>
</reference>
<feature type="signal peptide" evidence="1">
    <location>
        <begin position="1"/>
        <end position="21"/>
    </location>
</feature>
<gene>
    <name evidence="2" type="ORF">DF947_07375</name>
</gene>
<evidence type="ECO:0008006" key="4">
    <source>
        <dbReference type="Google" id="ProtNLM"/>
    </source>
</evidence>
<comment type="caution">
    <text evidence="2">The sequence shown here is derived from an EMBL/GenBank/DDBJ whole genome shotgun (WGS) entry which is preliminary data.</text>
</comment>
<dbReference type="RefSeq" id="WP_109929048.1">
    <property type="nucleotide sequence ID" value="NZ_QGNY01000002.1"/>
</dbReference>
<feature type="chain" id="PRO_5016369844" description="Type IX secretion system membrane protein PorP/SprF" evidence="1">
    <location>
        <begin position="22"/>
        <end position="294"/>
    </location>
</feature>
<dbReference type="InterPro" id="IPR019861">
    <property type="entry name" value="PorP/SprF_Bacteroidetes"/>
</dbReference>
<keyword evidence="1" id="KW-0732">Signal</keyword>
<evidence type="ECO:0000256" key="1">
    <source>
        <dbReference type="SAM" id="SignalP"/>
    </source>
</evidence>
<name>A0A317F123_9SPHI</name>
<sequence>MKKILTISAMLLLGGTGYAQLNPMGSMYYQNQYLANPAMAGINSGWAVSAGYKAQWTAIEYAPAMEAVTAEHGSGNGKVGFGLNLFNDRAGVVQRTSAKASYAYHLPLNGGRSYLDFGLSAGIMDEWVDFNRVRGDLTDPGLYNFNQRSLYFDGDFGIAYRDGGLTVQGALPNLKRFLDRDLQRTVADRSLYMASAGYRFENSNGSALSSIEPKVVYRGVENYRDIFDAGANLEFFGSRLLLSGMYHSTNSVTLGAGTTYKNQLSILVQYTTNTSDLQNYSNGEAEISLRYSFK</sequence>
<dbReference type="OrthoDB" id="891773at2"/>
<dbReference type="AlphaFoldDB" id="A0A317F123"/>